<evidence type="ECO:0000256" key="3">
    <source>
        <dbReference type="ARBA" id="ARBA00022679"/>
    </source>
</evidence>
<feature type="region of interest" description="Disordered" evidence="6">
    <location>
        <begin position="523"/>
        <end position="548"/>
    </location>
</feature>
<dbReference type="GO" id="GO:0031966">
    <property type="term" value="C:mitochondrial membrane"/>
    <property type="evidence" value="ECO:0007669"/>
    <property type="project" value="TreeGrafter"/>
</dbReference>
<dbReference type="GO" id="GO:0019432">
    <property type="term" value="P:triglyceride biosynthetic process"/>
    <property type="evidence" value="ECO:0007669"/>
    <property type="project" value="TreeGrafter"/>
</dbReference>
<evidence type="ECO:0000256" key="5">
    <source>
        <dbReference type="ARBA" id="ARBA00023315"/>
    </source>
</evidence>
<accession>A0AAV2RHJ3</accession>
<evidence type="ECO:0000313" key="8">
    <source>
        <dbReference type="EMBL" id="CAL4126088.1"/>
    </source>
</evidence>
<dbReference type="InterPro" id="IPR002123">
    <property type="entry name" value="Plipid/glycerol_acylTrfase"/>
</dbReference>
<dbReference type="InterPro" id="IPR045520">
    <property type="entry name" value="GPAT/DHAPAT_C"/>
</dbReference>
<dbReference type="Pfam" id="PF19277">
    <property type="entry name" value="GPAT_C"/>
    <property type="match status" value="3"/>
</dbReference>
<dbReference type="PANTHER" id="PTHR12563:SF23">
    <property type="entry name" value="BCDNA.GH07066"/>
    <property type="match status" value="1"/>
</dbReference>
<dbReference type="InterPro" id="IPR022284">
    <property type="entry name" value="GPAT/DHAPAT"/>
</dbReference>
<evidence type="ECO:0000256" key="2">
    <source>
        <dbReference type="ARBA" id="ARBA00007937"/>
    </source>
</evidence>
<feature type="non-terminal residue" evidence="8">
    <location>
        <position position="973"/>
    </location>
</feature>
<dbReference type="EMBL" id="CAXKWB010024139">
    <property type="protein sequence ID" value="CAL4126088.1"/>
    <property type="molecule type" value="Genomic_DNA"/>
</dbReference>
<comment type="caution">
    <text evidence="8">The sequence shown here is derived from an EMBL/GenBank/DDBJ whole genome shotgun (WGS) entry which is preliminary data.</text>
</comment>
<dbReference type="InterPro" id="IPR041728">
    <property type="entry name" value="GPAT/DHAPAT_LPLAT"/>
</dbReference>
<organism evidence="8 9">
    <name type="scientific">Meganyctiphanes norvegica</name>
    <name type="common">Northern krill</name>
    <name type="synonym">Thysanopoda norvegica</name>
    <dbReference type="NCBI Taxonomy" id="48144"/>
    <lineage>
        <taxon>Eukaryota</taxon>
        <taxon>Metazoa</taxon>
        <taxon>Ecdysozoa</taxon>
        <taxon>Arthropoda</taxon>
        <taxon>Crustacea</taxon>
        <taxon>Multicrustacea</taxon>
        <taxon>Malacostraca</taxon>
        <taxon>Eumalacostraca</taxon>
        <taxon>Eucarida</taxon>
        <taxon>Euphausiacea</taxon>
        <taxon>Euphausiidae</taxon>
        <taxon>Meganyctiphanes</taxon>
    </lineage>
</organism>
<reference evidence="8 9" key="1">
    <citation type="submission" date="2024-05" db="EMBL/GenBank/DDBJ databases">
        <authorList>
            <person name="Wallberg A."/>
        </authorList>
    </citation>
    <scope>NUCLEOTIDE SEQUENCE [LARGE SCALE GENOMIC DNA]</scope>
</reference>
<dbReference type="CDD" id="cd07993">
    <property type="entry name" value="LPLAT_DHAPAT-like"/>
    <property type="match status" value="1"/>
</dbReference>
<comment type="similarity">
    <text evidence="2">Belongs to the GPAT/DAPAT family.</text>
</comment>
<evidence type="ECO:0000256" key="1">
    <source>
        <dbReference type="ARBA" id="ARBA00004370"/>
    </source>
</evidence>
<feature type="region of interest" description="Disordered" evidence="6">
    <location>
        <begin position="564"/>
        <end position="610"/>
    </location>
</feature>
<feature type="compositionally biased region" description="Low complexity" evidence="6">
    <location>
        <begin position="529"/>
        <end position="540"/>
    </location>
</feature>
<dbReference type="GO" id="GO:0004366">
    <property type="term" value="F:glycerol-3-phosphate O-acyltransferase activity"/>
    <property type="evidence" value="ECO:0007669"/>
    <property type="project" value="TreeGrafter"/>
</dbReference>
<evidence type="ECO:0000256" key="4">
    <source>
        <dbReference type="ARBA" id="ARBA00023136"/>
    </source>
</evidence>
<dbReference type="Pfam" id="PF01553">
    <property type="entry name" value="Acyltransferase"/>
    <property type="match status" value="1"/>
</dbReference>
<feature type="domain" description="Phospholipid/glycerol acyltransferase" evidence="7">
    <location>
        <begin position="329"/>
        <end position="461"/>
    </location>
</feature>
<dbReference type="GO" id="GO:0006072">
    <property type="term" value="P:glycerol-3-phosphate metabolic process"/>
    <property type="evidence" value="ECO:0007669"/>
    <property type="project" value="TreeGrafter"/>
</dbReference>
<dbReference type="AlphaFoldDB" id="A0AAV2RHJ3"/>
<evidence type="ECO:0000259" key="7">
    <source>
        <dbReference type="SMART" id="SM00563"/>
    </source>
</evidence>
<protein>
    <recommendedName>
        <fullName evidence="7">Phospholipid/glycerol acyltransferase domain-containing protein</fullName>
    </recommendedName>
</protein>
<keyword evidence="3" id="KW-0808">Transferase</keyword>
<evidence type="ECO:0000256" key="6">
    <source>
        <dbReference type="SAM" id="MobiDB-lite"/>
    </source>
</evidence>
<dbReference type="SMART" id="SM00563">
    <property type="entry name" value="PlsC"/>
    <property type="match status" value="1"/>
</dbReference>
<feature type="compositionally biased region" description="Polar residues" evidence="6">
    <location>
        <begin position="586"/>
        <end position="603"/>
    </location>
</feature>
<gene>
    <name evidence="8" type="ORF">MNOR_LOCUS25370</name>
</gene>
<dbReference type="GO" id="GO:0008654">
    <property type="term" value="P:phospholipid biosynthetic process"/>
    <property type="evidence" value="ECO:0007669"/>
    <property type="project" value="TreeGrafter"/>
</dbReference>
<comment type="subcellular location">
    <subcellularLocation>
        <location evidence="1">Membrane</location>
    </subcellularLocation>
</comment>
<dbReference type="SUPFAM" id="SSF69593">
    <property type="entry name" value="Glycerol-3-phosphate (1)-acyltransferase"/>
    <property type="match status" value="1"/>
</dbReference>
<proteinExistence type="inferred from homology"/>
<keyword evidence="9" id="KW-1185">Reference proteome</keyword>
<dbReference type="PANTHER" id="PTHR12563">
    <property type="entry name" value="GLYCEROL-3-PHOSPHATE ACYLTRANSFERASE"/>
    <property type="match status" value="1"/>
</dbReference>
<dbReference type="Proteomes" id="UP001497623">
    <property type="component" value="Unassembled WGS sequence"/>
</dbReference>
<dbReference type="GO" id="GO:0006631">
    <property type="term" value="P:fatty acid metabolic process"/>
    <property type="evidence" value="ECO:0007669"/>
    <property type="project" value="TreeGrafter"/>
</dbReference>
<evidence type="ECO:0000313" key="9">
    <source>
        <dbReference type="Proteomes" id="UP001497623"/>
    </source>
</evidence>
<name>A0AAV2RHJ3_MEGNR</name>
<keyword evidence="4" id="KW-0472">Membrane</keyword>
<sequence length="973" mass="108763">MSVLIDEKSGLAWGSKSNSGIRDSCSPRMYHSEFPASHQYSSSAHADYPPAAATLLPAQTTNNYHHSQDNNHQKVNNSIQAQNIYNNYKNGLPNNGLTTNGHKANGFTSKSNGLIPPANGLTTPLMVETHHPAPDEPTVGGPLSCLWDSNLAQQIANFLPTPPESPPPPDSLILPHNGFTDATTSLLGLKNLLRVSTSNRDRYYLTRKCCYVFHCLNVKVNFNYATLPNKLIVGDHRVMSAIEQTISEEMEDAEVEEGEQMKLYAKLMAKHLARAQMLLQKMKSDISSRLVRLTGYVLFKVFSRLLMSVTVHSGQLETIDRAAVRDKPVIFIPLHRSHVDYLFVTWVLFNRQIPAPLVAAGDNLRIPFWGWLLRGLGGFFIKRRMESSKARKDHVYRALLQTYVTHALQSGYNLEFFIEGGRTRTGKPLLPKGGLLSVIVDAYNNGTLDDALIVPIAINYEKLMDGNFIREQMGQSKVPESFWGACSAIMKVLNTNYGHARIDFAQPFSLREFVSNYRHNSNMSKTVASPNTSSTTNITPPSSPTLELSITKDSNADEQPALQFASKGHNRSYSSPNNRRHLSVKRTLSNPLKDNETLSADQDNNLHEAKSNSSLFGTEVTDDYRTLVKTLANHIVYDAERCQAIMSTNAVSWLLSFVYRDGAKVSDMIMALDALRETLRSRDRDTGFSGSSIDVVKHAVSMLGNGLVQIEASNGESLSLNNIDEETFVRPVTLLPNVIELNYYASALAPIFATDAIVVLRALTLTPCQVSTRSQAIKVYYAGIHLHNKSPGRHQVVPKQTIELGPCCHEHKKLKRVDQMVFLSIMVDKSSNQWRADDSDEEEMRVSMCYKVVPTTANLEVISAWTRMLTPILDAYNTTAHSLRKLVNKQTPDKEFIRDVQTQISTMLEKGTLRYGESICADPIRNCVKLFEENGVLESYTHDSVRVLYLSHAYNSEEQLSAVIRQFTPFRTE</sequence>
<keyword evidence="5" id="KW-0012">Acyltransferase</keyword>